<evidence type="ECO:0000313" key="2">
    <source>
        <dbReference type="Proteomes" id="UP000315395"/>
    </source>
</evidence>
<dbReference type="GO" id="GO:0070573">
    <property type="term" value="F:metallodipeptidase activity"/>
    <property type="evidence" value="ECO:0007669"/>
    <property type="project" value="InterPro"/>
</dbReference>
<dbReference type="InterPro" id="IPR032466">
    <property type="entry name" value="Metal_Hydrolase"/>
</dbReference>
<accession>A0A516G745</accession>
<dbReference type="Gene3D" id="3.20.20.140">
    <property type="entry name" value="Metal-dependent hydrolases"/>
    <property type="match status" value="1"/>
</dbReference>
<dbReference type="OrthoDB" id="9804920at2"/>
<dbReference type="Proteomes" id="UP000315395">
    <property type="component" value="Chromosome"/>
</dbReference>
<protein>
    <submittedName>
        <fullName evidence="1">Membrane dipeptidase</fullName>
    </submittedName>
</protein>
<dbReference type="InterPro" id="IPR008257">
    <property type="entry name" value="Pept_M19"/>
</dbReference>
<dbReference type="Pfam" id="PF01244">
    <property type="entry name" value="Peptidase_M19"/>
    <property type="match status" value="1"/>
</dbReference>
<dbReference type="PANTHER" id="PTHR10443:SF12">
    <property type="entry name" value="DIPEPTIDASE"/>
    <property type="match status" value="1"/>
</dbReference>
<dbReference type="PANTHER" id="PTHR10443">
    <property type="entry name" value="MICROSOMAL DIPEPTIDASE"/>
    <property type="match status" value="1"/>
</dbReference>
<gene>
    <name evidence="1" type="ORF">FNH13_01675</name>
</gene>
<dbReference type="SUPFAM" id="SSF51556">
    <property type="entry name" value="Metallo-dependent hydrolases"/>
    <property type="match status" value="1"/>
</dbReference>
<dbReference type="KEGG" id="orz:FNH13_01675"/>
<sequence>MFSTVTRVCAGPDSSWRAWPRRLTADSDKTHRVNSTERLRDLLRQHPLVDGHNDLPWRARALVDYDWDALDIAGSTPNHTDLPRLEAGGVGAQFWSVFVPSTLQPDQAVIQTLEQIDAVYAMVERYSDRLGLATTADEVDAVFASGRIASLMGAEGGHSIGCSLGALRILHRLGVRYLTLTHNDNVPWADSATDEPVLGGLSDFGREVVREMNRLGMLVDLSHVSADTMRDALAVTESPVIFSHSSARAICPTPRNVPDDVLETLARNGGTCMAVFAPQFVSPQVWDWKVEAAAAAAQEGIASTDLEAFEPWVEQYAVTHPRPPATLEQVVTHIEHLREVAGIDHIGLGGDYDGVASLPVGLEDVSGYPRLLAALADRGWSDADLVKLAGANVLRTLRDAEAVARDLQTQRGPSRARFSS</sequence>
<dbReference type="GO" id="GO:0006508">
    <property type="term" value="P:proteolysis"/>
    <property type="evidence" value="ECO:0007669"/>
    <property type="project" value="InterPro"/>
</dbReference>
<keyword evidence="2" id="KW-1185">Reference proteome</keyword>
<proteinExistence type="predicted"/>
<organism evidence="1 2">
    <name type="scientific">Ornithinimicrobium ciconiae</name>
    <dbReference type="NCBI Taxonomy" id="2594265"/>
    <lineage>
        <taxon>Bacteria</taxon>
        <taxon>Bacillati</taxon>
        <taxon>Actinomycetota</taxon>
        <taxon>Actinomycetes</taxon>
        <taxon>Micrococcales</taxon>
        <taxon>Ornithinimicrobiaceae</taxon>
        <taxon>Ornithinimicrobium</taxon>
    </lineage>
</organism>
<dbReference type="AlphaFoldDB" id="A0A516G745"/>
<dbReference type="EMBL" id="CP041616">
    <property type="protein sequence ID" value="QDO87190.1"/>
    <property type="molecule type" value="Genomic_DNA"/>
</dbReference>
<evidence type="ECO:0000313" key="1">
    <source>
        <dbReference type="EMBL" id="QDO87190.1"/>
    </source>
</evidence>
<dbReference type="CDD" id="cd01301">
    <property type="entry name" value="rDP_like"/>
    <property type="match status" value="1"/>
</dbReference>
<name>A0A516G745_9MICO</name>
<reference evidence="1 2" key="1">
    <citation type="submission" date="2019-07" db="EMBL/GenBank/DDBJ databases">
        <title>complete genome sequencing of Ornithinimicrobium sp. H23M54.</title>
        <authorList>
            <person name="Bae J.-W."/>
            <person name="Lee S.-Y."/>
        </authorList>
    </citation>
    <scope>NUCLEOTIDE SEQUENCE [LARGE SCALE GENOMIC DNA]</scope>
    <source>
        <strain evidence="1 2">H23M54</strain>
    </source>
</reference>
<dbReference type="PROSITE" id="PS51365">
    <property type="entry name" value="RENAL_DIPEPTIDASE_2"/>
    <property type="match status" value="1"/>
</dbReference>